<sequence>MEDHLDHLSLPCGRDRVCQLKDSLAEKQWIGFDLDDTLHEFRRASSAASIKVFEAMHERYGVLLDELKSLYGEILRTSTSNAFTDGKSSSEYRRERFLAVASHFSLPLEHDTPFLSQLLHLYETSLEESLELKSGALDLLKTIKRLNKKIVVITEGPQDAQEWTVQKLGISPYIDFLATTNHFKVSKTDGLFSRVLETLGITASEIAYVGDNEYRDMKPAIAEGILSFHLAENLETKPTSQKPRMNSMATPGCLNSPESTHSLHNSSPKDKDYAREVIEEGNDVYRPGGFHPVYIGDVYNERYKILNKIGYGRYSTAWLIEDLKGQVDEHRKFLALKVLSAECYGTGHDIFEKEILTHLRNGNRNLLGYKHIVHLVDDFEHEGPNGKHVCLVFQLYGETLRSFGTLFRESMIPTDLMRRFTIQLLLALDYSHEYGVIHTDIQPSNIFVKFRDYSLIESVYLKNMIVPHQDREDIQYHAIPSQPLQNSYFNESHNILEFDIALGDWGVSSFADRHLTENIQPVPLRAPEVLIKAPWDTKTDFWNLGAVILELYRAVRMFSGRVEPDGHYEVREHLAEIVDLFGPFPKTLLEKGNQDIVRDMFDEEGKVKDTPPMDRPPLDSEAFVPGLDQDRRETFVSFLRGMMKIDPAERLTSEDYLRHPCLFSSEKIETLHQTTIKLNENGYLAEEDGYPNKEAVEPFTLYHFTQPGVSMVEKIENFGLYTLGRDMERRFLRRKVYRGPGWGHLERQLWVNDGTYFPTGRRWIFRNLTMRQTVRPGAIALSPDHISGPNIKVLGFGEVLLSRICWSTSSCMFPTSDTINLTRGIWAGHRFDITTLARHEVDT</sequence>
<dbReference type="EMBL" id="VFLP01000029">
    <property type="protein sequence ID" value="TRX93450.1"/>
    <property type="molecule type" value="Genomic_DNA"/>
</dbReference>
<dbReference type="EC" id="2.7.11.1" evidence="1"/>
<organism evidence="11 12">
    <name type="scientific">Xylaria flabelliformis</name>
    <dbReference type="NCBI Taxonomy" id="2512241"/>
    <lineage>
        <taxon>Eukaryota</taxon>
        <taxon>Fungi</taxon>
        <taxon>Dikarya</taxon>
        <taxon>Ascomycota</taxon>
        <taxon>Pezizomycotina</taxon>
        <taxon>Sordariomycetes</taxon>
        <taxon>Xylariomycetidae</taxon>
        <taxon>Xylariales</taxon>
        <taxon>Xylariaceae</taxon>
        <taxon>Xylaria</taxon>
    </lineage>
</organism>
<dbReference type="Gene3D" id="1.10.150.240">
    <property type="entry name" value="Putative phosphatase, domain 2"/>
    <property type="match status" value="1"/>
</dbReference>
<name>A0A553HZS2_9PEZI</name>
<keyword evidence="6 9" id="KW-0067">ATP-binding</keyword>
<dbReference type="InterPro" id="IPR041492">
    <property type="entry name" value="HAD_2"/>
</dbReference>
<dbReference type="SFLD" id="SFLDG01129">
    <property type="entry name" value="C1.5:_HAD__Beta-PGM__Phosphata"/>
    <property type="match status" value="1"/>
</dbReference>
<dbReference type="InterPro" id="IPR017441">
    <property type="entry name" value="Protein_kinase_ATP_BS"/>
</dbReference>
<evidence type="ECO:0000256" key="9">
    <source>
        <dbReference type="PROSITE-ProRule" id="PRU10141"/>
    </source>
</evidence>
<dbReference type="SMART" id="SM00220">
    <property type="entry name" value="S_TKc"/>
    <property type="match status" value="1"/>
</dbReference>
<evidence type="ECO:0000313" key="11">
    <source>
        <dbReference type="EMBL" id="TRX93450.1"/>
    </source>
</evidence>
<evidence type="ECO:0000256" key="5">
    <source>
        <dbReference type="ARBA" id="ARBA00022777"/>
    </source>
</evidence>
<dbReference type="OrthoDB" id="5979581at2759"/>
<dbReference type="PROSITE" id="PS50011">
    <property type="entry name" value="PROTEIN_KINASE_DOM"/>
    <property type="match status" value="1"/>
</dbReference>
<dbReference type="AlphaFoldDB" id="A0A553HZS2"/>
<dbReference type="CDD" id="cd01427">
    <property type="entry name" value="HAD_like"/>
    <property type="match status" value="1"/>
</dbReference>
<evidence type="ECO:0000313" key="12">
    <source>
        <dbReference type="Proteomes" id="UP000319160"/>
    </source>
</evidence>
<proteinExistence type="predicted"/>
<keyword evidence="2" id="KW-0723">Serine/threonine-protein kinase</keyword>
<dbReference type="Pfam" id="PF13419">
    <property type="entry name" value="HAD_2"/>
    <property type="match status" value="1"/>
</dbReference>
<comment type="catalytic activity">
    <reaction evidence="7">
        <text>L-threonyl-[protein] + ATP = O-phospho-L-threonyl-[protein] + ADP + H(+)</text>
        <dbReference type="Rhea" id="RHEA:46608"/>
        <dbReference type="Rhea" id="RHEA-COMP:11060"/>
        <dbReference type="Rhea" id="RHEA-COMP:11605"/>
        <dbReference type="ChEBI" id="CHEBI:15378"/>
        <dbReference type="ChEBI" id="CHEBI:30013"/>
        <dbReference type="ChEBI" id="CHEBI:30616"/>
        <dbReference type="ChEBI" id="CHEBI:61977"/>
        <dbReference type="ChEBI" id="CHEBI:456216"/>
        <dbReference type="EC" id="2.7.11.1"/>
    </reaction>
</comment>
<keyword evidence="4 9" id="KW-0547">Nucleotide-binding</keyword>
<dbReference type="Gene3D" id="1.10.510.10">
    <property type="entry name" value="Transferase(Phosphotransferase) domain 1"/>
    <property type="match status" value="1"/>
</dbReference>
<keyword evidence="3" id="KW-0808">Transferase</keyword>
<dbReference type="InterPro" id="IPR051334">
    <property type="entry name" value="SRPK"/>
</dbReference>
<dbReference type="PANTHER" id="PTHR47634">
    <property type="entry name" value="PROTEIN KINASE DOMAIN-CONTAINING PROTEIN-RELATED"/>
    <property type="match status" value="1"/>
</dbReference>
<dbReference type="PANTHER" id="PTHR47634:SF9">
    <property type="entry name" value="PROTEIN KINASE DOMAIN-CONTAINING PROTEIN-RELATED"/>
    <property type="match status" value="1"/>
</dbReference>
<dbReference type="InterPro" id="IPR036412">
    <property type="entry name" value="HAD-like_sf"/>
</dbReference>
<dbReference type="GO" id="GO:0004674">
    <property type="term" value="F:protein serine/threonine kinase activity"/>
    <property type="evidence" value="ECO:0007669"/>
    <property type="project" value="UniProtKB-KW"/>
</dbReference>
<dbReference type="InterPro" id="IPR000719">
    <property type="entry name" value="Prot_kinase_dom"/>
</dbReference>
<evidence type="ECO:0000256" key="8">
    <source>
        <dbReference type="ARBA" id="ARBA00048679"/>
    </source>
</evidence>
<accession>A0A553HZS2</accession>
<keyword evidence="12" id="KW-1185">Reference proteome</keyword>
<dbReference type="PROSITE" id="PS00107">
    <property type="entry name" value="PROTEIN_KINASE_ATP"/>
    <property type="match status" value="1"/>
</dbReference>
<dbReference type="Gene3D" id="3.40.50.1000">
    <property type="entry name" value="HAD superfamily/HAD-like"/>
    <property type="match status" value="1"/>
</dbReference>
<dbReference type="GO" id="GO:0000245">
    <property type="term" value="P:spliceosomal complex assembly"/>
    <property type="evidence" value="ECO:0007669"/>
    <property type="project" value="TreeGrafter"/>
</dbReference>
<evidence type="ECO:0000256" key="3">
    <source>
        <dbReference type="ARBA" id="ARBA00022679"/>
    </source>
</evidence>
<feature type="binding site" evidence="9">
    <location>
        <position position="337"/>
    </location>
    <ligand>
        <name>ATP</name>
        <dbReference type="ChEBI" id="CHEBI:30616"/>
    </ligand>
</feature>
<dbReference type="InterPro" id="IPR011009">
    <property type="entry name" value="Kinase-like_dom_sf"/>
</dbReference>
<feature type="domain" description="Protein kinase" evidence="10">
    <location>
        <begin position="303"/>
        <end position="662"/>
    </location>
</feature>
<dbReference type="STRING" id="2512241.A0A553HZS2"/>
<protein>
    <recommendedName>
        <fullName evidence="1">non-specific serine/threonine protein kinase</fullName>
        <ecNumber evidence="1">2.7.11.1</ecNumber>
    </recommendedName>
</protein>
<dbReference type="Proteomes" id="UP000319160">
    <property type="component" value="Unassembled WGS sequence"/>
</dbReference>
<evidence type="ECO:0000256" key="7">
    <source>
        <dbReference type="ARBA" id="ARBA00047899"/>
    </source>
</evidence>
<evidence type="ECO:0000256" key="1">
    <source>
        <dbReference type="ARBA" id="ARBA00012513"/>
    </source>
</evidence>
<evidence type="ECO:0000256" key="2">
    <source>
        <dbReference type="ARBA" id="ARBA00022527"/>
    </source>
</evidence>
<dbReference type="InterPro" id="IPR023214">
    <property type="entry name" value="HAD_sf"/>
</dbReference>
<evidence type="ECO:0000259" key="10">
    <source>
        <dbReference type="PROSITE" id="PS50011"/>
    </source>
</evidence>
<dbReference type="Gene3D" id="3.30.200.20">
    <property type="entry name" value="Phosphorylase Kinase, domain 1"/>
    <property type="match status" value="1"/>
</dbReference>
<comment type="catalytic activity">
    <reaction evidence="8">
        <text>L-seryl-[protein] + ATP = O-phospho-L-seryl-[protein] + ADP + H(+)</text>
        <dbReference type="Rhea" id="RHEA:17989"/>
        <dbReference type="Rhea" id="RHEA-COMP:9863"/>
        <dbReference type="Rhea" id="RHEA-COMP:11604"/>
        <dbReference type="ChEBI" id="CHEBI:15378"/>
        <dbReference type="ChEBI" id="CHEBI:29999"/>
        <dbReference type="ChEBI" id="CHEBI:30616"/>
        <dbReference type="ChEBI" id="CHEBI:83421"/>
        <dbReference type="ChEBI" id="CHEBI:456216"/>
        <dbReference type="EC" id="2.7.11.1"/>
    </reaction>
</comment>
<evidence type="ECO:0000256" key="4">
    <source>
        <dbReference type="ARBA" id="ARBA00022741"/>
    </source>
</evidence>
<dbReference type="Pfam" id="PF00069">
    <property type="entry name" value="Pkinase"/>
    <property type="match status" value="2"/>
</dbReference>
<dbReference type="GO" id="GO:0050684">
    <property type="term" value="P:regulation of mRNA processing"/>
    <property type="evidence" value="ECO:0007669"/>
    <property type="project" value="TreeGrafter"/>
</dbReference>
<dbReference type="GO" id="GO:0005524">
    <property type="term" value="F:ATP binding"/>
    <property type="evidence" value="ECO:0007669"/>
    <property type="project" value="UniProtKB-UniRule"/>
</dbReference>
<evidence type="ECO:0000256" key="6">
    <source>
        <dbReference type="ARBA" id="ARBA00022840"/>
    </source>
</evidence>
<dbReference type="InterPro" id="IPR023198">
    <property type="entry name" value="PGP-like_dom2"/>
</dbReference>
<dbReference type="SFLD" id="SFLDS00003">
    <property type="entry name" value="Haloacid_Dehalogenase"/>
    <property type="match status" value="1"/>
</dbReference>
<keyword evidence="5" id="KW-0418">Kinase</keyword>
<dbReference type="SUPFAM" id="SSF56784">
    <property type="entry name" value="HAD-like"/>
    <property type="match status" value="1"/>
</dbReference>
<gene>
    <name evidence="11" type="ORF">FHL15_005725</name>
</gene>
<comment type="caution">
    <text evidence="11">The sequence shown here is derived from an EMBL/GenBank/DDBJ whole genome shotgun (WGS) entry which is preliminary data.</text>
</comment>
<reference evidence="12" key="1">
    <citation type="submission" date="2019-06" db="EMBL/GenBank/DDBJ databases">
        <title>Draft genome sequence of the griseofulvin-producing fungus Xylaria cubensis strain G536.</title>
        <authorList>
            <person name="Mead M.E."/>
            <person name="Raja H.A."/>
            <person name="Steenwyk J.L."/>
            <person name="Knowles S.L."/>
            <person name="Oberlies N.H."/>
            <person name="Rokas A."/>
        </authorList>
    </citation>
    <scope>NUCLEOTIDE SEQUENCE [LARGE SCALE GENOMIC DNA]</scope>
    <source>
        <strain evidence="12">G536</strain>
    </source>
</reference>
<dbReference type="SUPFAM" id="SSF56112">
    <property type="entry name" value="Protein kinase-like (PK-like)"/>
    <property type="match status" value="1"/>
</dbReference>